<reference evidence="2" key="1">
    <citation type="submission" date="2021-01" db="UniProtKB">
        <authorList>
            <consortium name="EnsemblPlants"/>
        </authorList>
    </citation>
    <scope>IDENTIFICATION</scope>
</reference>
<dbReference type="PANTHER" id="PTHR45086">
    <property type="entry name" value="WD REPEAT-CONTAINING PROTEIN PCN"/>
    <property type="match status" value="1"/>
</dbReference>
<keyword evidence="3" id="KW-1185">Reference proteome</keyword>
<dbReference type="Proteomes" id="UP000594263">
    <property type="component" value="Unplaced"/>
</dbReference>
<organism evidence="2 3">
    <name type="scientific">Kalanchoe fedtschenkoi</name>
    <name type="common">Lavender scallops</name>
    <name type="synonym">South American air plant</name>
    <dbReference type="NCBI Taxonomy" id="63787"/>
    <lineage>
        <taxon>Eukaryota</taxon>
        <taxon>Viridiplantae</taxon>
        <taxon>Streptophyta</taxon>
        <taxon>Embryophyta</taxon>
        <taxon>Tracheophyta</taxon>
        <taxon>Spermatophyta</taxon>
        <taxon>Magnoliopsida</taxon>
        <taxon>eudicotyledons</taxon>
        <taxon>Gunneridae</taxon>
        <taxon>Pentapetalae</taxon>
        <taxon>Saxifragales</taxon>
        <taxon>Crassulaceae</taxon>
        <taxon>Kalanchoe</taxon>
    </lineage>
</organism>
<dbReference type="InterPro" id="IPR044622">
    <property type="entry name" value="PCN"/>
</dbReference>
<dbReference type="InterPro" id="IPR001680">
    <property type="entry name" value="WD40_rpt"/>
</dbReference>
<dbReference type="PANTHER" id="PTHR45086:SF1">
    <property type="entry name" value="WD REPEAT-CONTAINING PROTEIN PCN"/>
    <property type="match status" value="1"/>
</dbReference>
<dbReference type="EnsemblPlants" id="Kaladp0037s0425.1.v1.1">
    <property type="protein sequence ID" value="Kaladp0037s0425.1.v1.1"/>
    <property type="gene ID" value="Kaladp0037s0425.v1.1"/>
</dbReference>
<dbReference type="GO" id="GO:0010073">
    <property type="term" value="P:meristem maintenance"/>
    <property type="evidence" value="ECO:0007669"/>
    <property type="project" value="InterPro"/>
</dbReference>
<feature type="repeat" description="WD" evidence="1">
    <location>
        <begin position="199"/>
        <end position="231"/>
    </location>
</feature>
<sequence>MLASYKTSAVEWKPSPVVALATSVDESQVAAAREDGSLEIWAVSPGSVGWHCQLTVHGDAKSRVSSLAWCRPATQRSRSGRLMSSSIDGYVYEWDLFNLKQKAIVDSVGVSIWQMAVAPQTKASNGYINGHANGIKGYSSTDSDDEDDQKLVHQEESFDENPVVALACDDGCVRLYNVTESDKLVYKKSLPRVSGRTLSVTWSSDGCLIYSGSSDGFIRCWDAKSGREIYRINSGLGSVGGGYDICIWSLLSLRNGSIVSADSSGSVQFWDSRHGTLLQTHSLHKGDVNALVAVPSHDRVFSAGSDGQILLFKCSKIDSGDGSSGSIKWNYVHSVRTHTHDVKALAVAVPITRKDSAIVKKPKRFRRKKKPEDFSYYKWAEKDVPMLISAGDDTKLLAYPANDFTRFSPHDICPAPQRVPIQFVPNTVFNQISMLLSQSSHRLDIFRVCKTNVPIPGQNSGPSCSMANVNLLAQVKCKSSQKIICSTISSSGKFIAYSDQQKIAFLELKSEVRKNSWTIHRKNLPKGLPYAHSMAFTPDSSRLIISGCDRRIYVVDTDKSEIVHTFTPRHQETADNLPPSEPPITKLFVSLNGVWLASVNCFGDIYIFNLATLSRQHWFVSRLGGSSITAGGFLPTNCKMLVVTTASNQVYVLDVDSKQLGDQSTRHTFVLPGVFQEFPGEVIGLSFPSSSSSAVVYSARAMCLIDFENPARGGDTSDLVNCLDSALWKLHRSSINGKLKRKWKEFELETKVVGLEKFDFCSFKDPVLFIGHMSDSSMFVIDKPWMEVVKSFEAPPVHRHIYGT</sequence>
<dbReference type="OMA" id="YIGCARA"/>
<dbReference type="InterPro" id="IPR036322">
    <property type="entry name" value="WD40_repeat_dom_sf"/>
</dbReference>
<name>A0A7N0TIH2_KALFE</name>
<dbReference type="Gramene" id="Kaladp0037s0425.1.v1.1">
    <property type="protein sequence ID" value="Kaladp0037s0425.1.v1.1"/>
    <property type="gene ID" value="Kaladp0037s0425.v1.1"/>
</dbReference>
<dbReference type="SUPFAM" id="SSF50978">
    <property type="entry name" value="WD40 repeat-like"/>
    <property type="match status" value="2"/>
</dbReference>
<evidence type="ECO:0000313" key="2">
    <source>
        <dbReference type="EnsemblPlants" id="Kaladp0037s0425.1.v1.1"/>
    </source>
</evidence>
<keyword evidence="1" id="KW-0853">WD repeat</keyword>
<dbReference type="PROSITE" id="PS50082">
    <property type="entry name" value="WD_REPEATS_2"/>
    <property type="match status" value="1"/>
</dbReference>
<dbReference type="GO" id="GO:0035266">
    <property type="term" value="P:meristem growth"/>
    <property type="evidence" value="ECO:0007669"/>
    <property type="project" value="InterPro"/>
</dbReference>
<evidence type="ECO:0000313" key="3">
    <source>
        <dbReference type="Proteomes" id="UP000594263"/>
    </source>
</evidence>
<dbReference type="Gene3D" id="2.130.10.10">
    <property type="entry name" value="YVTN repeat-like/Quinoprotein amine dehydrogenase"/>
    <property type="match status" value="4"/>
</dbReference>
<evidence type="ECO:0000256" key="1">
    <source>
        <dbReference type="PROSITE-ProRule" id="PRU00221"/>
    </source>
</evidence>
<proteinExistence type="predicted"/>
<dbReference type="InterPro" id="IPR015943">
    <property type="entry name" value="WD40/YVTN_repeat-like_dom_sf"/>
</dbReference>
<accession>A0A7N0TIH2</accession>
<dbReference type="AlphaFoldDB" id="A0A7N0TIH2"/>
<dbReference type="SMART" id="SM00320">
    <property type="entry name" value="WD40"/>
    <property type="match status" value="8"/>
</dbReference>
<dbReference type="Pfam" id="PF00400">
    <property type="entry name" value="WD40"/>
    <property type="match status" value="2"/>
</dbReference>
<protein>
    <submittedName>
        <fullName evidence="2">Uncharacterized protein</fullName>
    </submittedName>
</protein>